<dbReference type="EMBL" id="JALNTZ010003740">
    <property type="protein sequence ID" value="KAJ3616097.1"/>
    <property type="molecule type" value="Genomic_DNA"/>
</dbReference>
<name>A0AA38LZX4_9CUCU</name>
<proteinExistence type="predicted"/>
<comment type="caution">
    <text evidence="2">The sequence shown here is derived from an EMBL/GenBank/DDBJ whole genome shotgun (WGS) entry which is preliminary data.</text>
</comment>
<protein>
    <submittedName>
        <fullName evidence="2">Uncharacterized protein</fullName>
    </submittedName>
</protein>
<keyword evidence="3" id="KW-1185">Reference proteome</keyword>
<reference evidence="2" key="1">
    <citation type="journal article" date="2023" name="G3 (Bethesda)">
        <title>Whole genome assemblies of Zophobas morio and Tenebrio molitor.</title>
        <authorList>
            <person name="Kaur S."/>
            <person name="Stinson S.A."/>
            <person name="diCenzo G.C."/>
        </authorList>
    </citation>
    <scope>NUCLEOTIDE SEQUENCE</scope>
    <source>
        <strain evidence="2">QUZm001</strain>
    </source>
</reference>
<accession>A0AA38LZX4</accession>
<sequence>MSFPVQQSIVLKPSTDSAIATDTPNVDINSELPNHGVQIQKGESNIVHEASPPSAIKIEDQDTKIKKEKRIMQQYFKLLHMKNSSKDELPYNCKQKLLYPRRNKNRLKRKIIITVSLVLFMVVSLLILAVLVLWKK</sequence>
<evidence type="ECO:0000313" key="2">
    <source>
        <dbReference type="EMBL" id="KAJ3616097.1"/>
    </source>
</evidence>
<keyword evidence="1" id="KW-0472">Membrane</keyword>
<gene>
    <name evidence="2" type="ORF">Zmor_012064</name>
</gene>
<dbReference type="Proteomes" id="UP001168821">
    <property type="component" value="Unassembled WGS sequence"/>
</dbReference>
<feature type="transmembrane region" description="Helical" evidence="1">
    <location>
        <begin position="111"/>
        <end position="134"/>
    </location>
</feature>
<evidence type="ECO:0000256" key="1">
    <source>
        <dbReference type="SAM" id="Phobius"/>
    </source>
</evidence>
<evidence type="ECO:0000313" key="3">
    <source>
        <dbReference type="Proteomes" id="UP001168821"/>
    </source>
</evidence>
<organism evidence="2 3">
    <name type="scientific">Zophobas morio</name>
    <dbReference type="NCBI Taxonomy" id="2755281"/>
    <lineage>
        <taxon>Eukaryota</taxon>
        <taxon>Metazoa</taxon>
        <taxon>Ecdysozoa</taxon>
        <taxon>Arthropoda</taxon>
        <taxon>Hexapoda</taxon>
        <taxon>Insecta</taxon>
        <taxon>Pterygota</taxon>
        <taxon>Neoptera</taxon>
        <taxon>Endopterygota</taxon>
        <taxon>Coleoptera</taxon>
        <taxon>Polyphaga</taxon>
        <taxon>Cucujiformia</taxon>
        <taxon>Tenebrionidae</taxon>
        <taxon>Zophobas</taxon>
    </lineage>
</organism>
<dbReference type="AlphaFoldDB" id="A0AA38LZX4"/>
<keyword evidence="1" id="KW-0812">Transmembrane</keyword>
<keyword evidence="1" id="KW-1133">Transmembrane helix</keyword>